<keyword evidence="1" id="KW-0175">Coiled coil</keyword>
<evidence type="ECO:0000313" key="4">
    <source>
        <dbReference type="Proteomes" id="UP000796880"/>
    </source>
</evidence>
<organism evidence="3 4">
    <name type="scientific">Rhamnella rubrinervis</name>
    <dbReference type="NCBI Taxonomy" id="2594499"/>
    <lineage>
        <taxon>Eukaryota</taxon>
        <taxon>Viridiplantae</taxon>
        <taxon>Streptophyta</taxon>
        <taxon>Embryophyta</taxon>
        <taxon>Tracheophyta</taxon>
        <taxon>Spermatophyta</taxon>
        <taxon>Magnoliopsida</taxon>
        <taxon>eudicotyledons</taxon>
        <taxon>Gunneridae</taxon>
        <taxon>Pentapetalae</taxon>
        <taxon>rosids</taxon>
        <taxon>fabids</taxon>
        <taxon>Rosales</taxon>
        <taxon>Rhamnaceae</taxon>
        <taxon>rhamnoid group</taxon>
        <taxon>Rhamneae</taxon>
        <taxon>Rhamnella</taxon>
    </lineage>
</organism>
<evidence type="ECO:0000313" key="3">
    <source>
        <dbReference type="EMBL" id="KAF3455931.1"/>
    </source>
</evidence>
<keyword evidence="4" id="KW-1185">Reference proteome</keyword>
<feature type="transmembrane region" description="Helical" evidence="2">
    <location>
        <begin position="76"/>
        <end position="100"/>
    </location>
</feature>
<name>A0A8K0MRA7_9ROSA</name>
<dbReference type="EMBL" id="VOIH02000001">
    <property type="protein sequence ID" value="KAF3455931.1"/>
    <property type="molecule type" value="Genomic_DNA"/>
</dbReference>
<reference evidence="3" key="1">
    <citation type="submission" date="2020-03" db="EMBL/GenBank/DDBJ databases">
        <title>A high-quality chromosome-level genome assembly of a woody plant with both climbing and erect habits, Rhamnella rubrinervis.</title>
        <authorList>
            <person name="Lu Z."/>
            <person name="Yang Y."/>
            <person name="Zhu X."/>
            <person name="Sun Y."/>
        </authorList>
    </citation>
    <scope>NUCLEOTIDE SEQUENCE</scope>
    <source>
        <strain evidence="3">BYM</strain>
        <tissue evidence="3">Leaf</tissue>
    </source>
</reference>
<dbReference type="Proteomes" id="UP000796880">
    <property type="component" value="Unassembled WGS sequence"/>
</dbReference>
<evidence type="ECO:0000256" key="2">
    <source>
        <dbReference type="SAM" id="Phobius"/>
    </source>
</evidence>
<evidence type="ECO:0000256" key="1">
    <source>
        <dbReference type="SAM" id="Coils"/>
    </source>
</evidence>
<dbReference type="AlphaFoldDB" id="A0A8K0MRA7"/>
<feature type="coiled-coil region" evidence="1">
    <location>
        <begin position="126"/>
        <end position="153"/>
    </location>
</feature>
<keyword evidence="2" id="KW-0472">Membrane</keyword>
<proteinExistence type="predicted"/>
<protein>
    <submittedName>
        <fullName evidence="3">Uncharacterized protein</fullName>
    </submittedName>
</protein>
<gene>
    <name evidence="3" type="ORF">FNV43_RR00574</name>
</gene>
<keyword evidence="2" id="KW-1133">Transmembrane helix</keyword>
<keyword evidence="2" id="KW-0812">Transmembrane</keyword>
<sequence>MKDKTKTLKTLGSLWSSLTTLSGVLSSLGFRIPLHIPMPFIDIYEGVNTINKSLQTSTIAALLTAGRSFSHLPQQLFLTVCVVGGLLGGKNLLLYVAGLFKKCAKFSSTLKKKNTKLFMLDDLIEFEILLSLIESLTKENDELSKELEAALATVEVYSHTVKVKKVGYSGGTIKFKEKSHKVYKIEPL</sequence>
<accession>A0A8K0MRA7</accession>
<comment type="caution">
    <text evidence="3">The sequence shown here is derived from an EMBL/GenBank/DDBJ whole genome shotgun (WGS) entry which is preliminary data.</text>
</comment>